<dbReference type="PANTHER" id="PTHR32024:SF1">
    <property type="entry name" value="KTR SYSTEM POTASSIUM UPTAKE PROTEIN B"/>
    <property type="match status" value="1"/>
</dbReference>
<feature type="transmembrane region" description="Helical" evidence="10">
    <location>
        <begin position="165"/>
        <end position="185"/>
    </location>
</feature>
<keyword evidence="4" id="KW-0633">Potassium transport</keyword>
<evidence type="ECO:0000256" key="3">
    <source>
        <dbReference type="ARBA" id="ARBA00022475"/>
    </source>
</evidence>
<keyword evidence="5 10" id="KW-0812">Transmembrane</keyword>
<protein>
    <submittedName>
        <fullName evidence="11">Trk system potassium uptake protein TrkH</fullName>
    </submittedName>
</protein>
<accession>A0A5D3YBD9</accession>
<keyword evidence="3" id="KW-1003">Cell membrane</keyword>
<evidence type="ECO:0000313" key="12">
    <source>
        <dbReference type="Proteomes" id="UP000324176"/>
    </source>
</evidence>
<feature type="transmembrane region" description="Helical" evidence="10">
    <location>
        <begin position="439"/>
        <end position="460"/>
    </location>
</feature>
<dbReference type="InterPro" id="IPR004772">
    <property type="entry name" value="TrkH"/>
</dbReference>
<dbReference type="EMBL" id="VNHT01000025">
    <property type="protein sequence ID" value="TYP87361.1"/>
    <property type="molecule type" value="Genomic_DNA"/>
</dbReference>
<dbReference type="OrthoDB" id="9810952at2"/>
<dbReference type="AlphaFoldDB" id="A0A5D3YBD9"/>
<evidence type="ECO:0000256" key="5">
    <source>
        <dbReference type="ARBA" id="ARBA00022692"/>
    </source>
</evidence>
<keyword evidence="7 10" id="KW-1133">Transmembrane helix</keyword>
<keyword evidence="2" id="KW-0813">Transport</keyword>
<keyword evidence="8" id="KW-0406">Ion transport</keyword>
<comment type="caution">
    <text evidence="11">The sequence shown here is derived from an EMBL/GenBank/DDBJ whole genome shotgun (WGS) entry which is preliminary data.</text>
</comment>
<evidence type="ECO:0000256" key="7">
    <source>
        <dbReference type="ARBA" id="ARBA00022989"/>
    </source>
</evidence>
<evidence type="ECO:0000256" key="10">
    <source>
        <dbReference type="SAM" id="Phobius"/>
    </source>
</evidence>
<gene>
    <name evidence="11" type="ORF">BCL69_102515</name>
</gene>
<evidence type="ECO:0000256" key="1">
    <source>
        <dbReference type="ARBA" id="ARBA00004651"/>
    </source>
</evidence>
<dbReference type="GO" id="GO:0005886">
    <property type="term" value="C:plasma membrane"/>
    <property type="evidence" value="ECO:0007669"/>
    <property type="project" value="UniProtKB-SubCell"/>
</dbReference>
<reference evidence="11 12" key="1">
    <citation type="submission" date="2019-07" db="EMBL/GenBank/DDBJ databases">
        <title>Active sludge and wastewater microbial communities from Klosterneuburg, Austria.</title>
        <authorList>
            <person name="Wagner M."/>
        </authorList>
    </citation>
    <scope>NUCLEOTIDE SEQUENCE [LARGE SCALE GENOMIC DNA]</scope>
    <source>
        <strain evidence="11 12">Nm2</strain>
    </source>
</reference>
<proteinExistence type="predicted"/>
<organism evidence="11 12">
    <name type="scientific">Nitrosomonas communis</name>
    <dbReference type="NCBI Taxonomy" id="44574"/>
    <lineage>
        <taxon>Bacteria</taxon>
        <taxon>Pseudomonadati</taxon>
        <taxon>Pseudomonadota</taxon>
        <taxon>Betaproteobacteria</taxon>
        <taxon>Nitrosomonadales</taxon>
        <taxon>Nitrosomonadaceae</taxon>
        <taxon>Nitrosomonas</taxon>
    </lineage>
</organism>
<evidence type="ECO:0000256" key="2">
    <source>
        <dbReference type="ARBA" id="ARBA00022448"/>
    </source>
</evidence>
<dbReference type="GO" id="GO:0015379">
    <property type="term" value="F:potassium:chloride symporter activity"/>
    <property type="evidence" value="ECO:0007669"/>
    <property type="project" value="InterPro"/>
</dbReference>
<comment type="subcellular location">
    <subcellularLocation>
        <location evidence="1">Cell membrane</location>
        <topology evidence="1">Multi-pass membrane protein</topology>
    </subcellularLocation>
</comment>
<dbReference type="PANTHER" id="PTHR32024">
    <property type="entry name" value="TRK SYSTEM POTASSIUM UPTAKE PROTEIN TRKG-RELATED"/>
    <property type="match status" value="1"/>
</dbReference>
<evidence type="ECO:0000256" key="4">
    <source>
        <dbReference type="ARBA" id="ARBA00022538"/>
    </source>
</evidence>
<feature type="transmembrane region" description="Helical" evidence="10">
    <location>
        <begin position="224"/>
        <end position="243"/>
    </location>
</feature>
<dbReference type="Gene3D" id="1.10.287.70">
    <property type="match status" value="1"/>
</dbReference>
<dbReference type="Proteomes" id="UP000324176">
    <property type="component" value="Unassembled WGS sequence"/>
</dbReference>
<evidence type="ECO:0000313" key="11">
    <source>
        <dbReference type="EMBL" id="TYP87361.1"/>
    </source>
</evidence>
<sequence length="477" mass="52240">MILWCYPVHWIFSPQLLRGYRIVKPWDPHVLPYKHIIAAKKNLLNLSPPAVLFLGFALLIAIGTVLLKLPIASHSETSLLQSIFTATSAVTVTGLILLDTGTHFTLFGQIVIALLIQAGGLGFMTFAIVAAVSLGAKLGIGQQVVVQEAFNQTNLEKVIYIAKYVLIYSLFIELTGFILLVLTWFNELGLSTAIHHAFFYTISAFNNAGFALSSNSLTPYFNNLSINLVITALVIIGGIGFLVLIDIKTQKSWHRLNVNTKTVLLSTFIINICAFTLIWVLEVKNPATLGQLSILDQALTAWFQAVSPRTAGFNTVPIEELTQATTTLMILLMYIGGGSLSTASGLKIGTFVVLIMATYAFLRRRDDVVILQRTVPPTQVMRALALAIVSIIMIFIGIFILTLTENAQFIDIVFEVVSALSTVGLSRGLTTQLSITGEIVIIFFMIIGRVGPLTFAYFFASPKKKYIKYANADIQVG</sequence>
<evidence type="ECO:0000256" key="9">
    <source>
        <dbReference type="ARBA" id="ARBA00023136"/>
    </source>
</evidence>
<feature type="transmembrane region" description="Helical" evidence="10">
    <location>
        <begin position="79"/>
        <end position="98"/>
    </location>
</feature>
<keyword evidence="6" id="KW-0630">Potassium</keyword>
<keyword evidence="9 10" id="KW-0472">Membrane</keyword>
<name>A0A5D3YBD9_9PROT</name>
<evidence type="ECO:0000256" key="6">
    <source>
        <dbReference type="ARBA" id="ARBA00022958"/>
    </source>
</evidence>
<dbReference type="InterPro" id="IPR003445">
    <property type="entry name" value="Cat_transpt"/>
</dbReference>
<dbReference type="Pfam" id="PF02386">
    <property type="entry name" value="TrkH"/>
    <property type="match status" value="1"/>
</dbReference>
<feature type="transmembrane region" description="Helical" evidence="10">
    <location>
        <begin position="110"/>
        <end position="134"/>
    </location>
</feature>
<feature type="transmembrane region" description="Helical" evidence="10">
    <location>
        <begin position="50"/>
        <end position="67"/>
    </location>
</feature>
<evidence type="ECO:0000256" key="8">
    <source>
        <dbReference type="ARBA" id="ARBA00023065"/>
    </source>
</evidence>
<feature type="transmembrane region" description="Helical" evidence="10">
    <location>
        <begin position="263"/>
        <end position="281"/>
    </location>
</feature>
<feature type="transmembrane region" description="Helical" evidence="10">
    <location>
        <begin position="383"/>
        <end position="403"/>
    </location>
</feature>
<dbReference type="NCBIfam" id="TIGR00933">
    <property type="entry name" value="2a38"/>
    <property type="match status" value="1"/>
</dbReference>
<feature type="transmembrane region" description="Helical" evidence="10">
    <location>
        <begin position="331"/>
        <end position="362"/>
    </location>
</feature>